<keyword evidence="1" id="KW-0472">Membrane</keyword>
<organism evidence="2 3">
    <name type="scientific">Actinomadura macrotermitis</name>
    <dbReference type="NCBI Taxonomy" id="2585200"/>
    <lineage>
        <taxon>Bacteria</taxon>
        <taxon>Bacillati</taxon>
        <taxon>Actinomycetota</taxon>
        <taxon>Actinomycetes</taxon>
        <taxon>Streptosporangiales</taxon>
        <taxon>Thermomonosporaceae</taxon>
        <taxon>Actinomadura</taxon>
    </lineage>
</organism>
<evidence type="ECO:0008006" key="4">
    <source>
        <dbReference type="Google" id="ProtNLM"/>
    </source>
</evidence>
<protein>
    <recommendedName>
        <fullName evidence="4">AzlD domain-containing protein</fullName>
    </recommendedName>
</protein>
<evidence type="ECO:0000313" key="3">
    <source>
        <dbReference type="Proteomes" id="UP000487268"/>
    </source>
</evidence>
<dbReference type="Pfam" id="PF05437">
    <property type="entry name" value="AzlD"/>
    <property type="match status" value="1"/>
</dbReference>
<sequence length="102" mass="10205">MPLLAILVLAAGTYAFRVAGPLARDRLHIPDGLERLLTAATAVLLIALVATSALIEGHGFAGWARPAGVAVAAVLAVRRAAFPLVVVAAAATTAALRACGVA</sequence>
<gene>
    <name evidence="2" type="ORF">ACRB68_41670</name>
</gene>
<keyword evidence="1" id="KW-1133">Transmembrane helix</keyword>
<reference evidence="2 3" key="1">
    <citation type="submission" date="2019-10" db="EMBL/GenBank/DDBJ databases">
        <title>Actinomadura rubteroloni sp. nov. and Actinomadura macrotermitis sp. nov., isolated from the gut of fungus growing-termite Macrotermes natalensis.</title>
        <authorList>
            <person name="Benndorf R."/>
            <person name="Martin K."/>
            <person name="Kuefner M."/>
            <person name="De Beer W."/>
            <person name="Kaster A.-K."/>
            <person name="Vollmers J."/>
            <person name="Poulsen M."/>
            <person name="Beemelmanns C."/>
        </authorList>
    </citation>
    <scope>NUCLEOTIDE SEQUENCE [LARGE SCALE GENOMIC DNA]</scope>
    <source>
        <strain evidence="2 3">RB68</strain>
    </source>
</reference>
<dbReference type="RefSeq" id="WP_153534501.1">
    <property type="nucleotide sequence ID" value="NZ_WEGH01000002.1"/>
</dbReference>
<dbReference type="InterPro" id="IPR008407">
    <property type="entry name" value="Brnchd-chn_aa_trnsp_AzlD"/>
</dbReference>
<keyword evidence="1" id="KW-0812">Transmembrane</keyword>
<dbReference type="Proteomes" id="UP000487268">
    <property type="component" value="Unassembled WGS sequence"/>
</dbReference>
<proteinExistence type="predicted"/>
<dbReference type="EMBL" id="WEGH01000002">
    <property type="protein sequence ID" value="MQY06087.1"/>
    <property type="molecule type" value="Genomic_DNA"/>
</dbReference>
<feature type="transmembrane region" description="Helical" evidence="1">
    <location>
        <begin position="39"/>
        <end position="55"/>
    </location>
</feature>
<dbReference type="AlphaFoldDB" id="A0A7K0BY29"/>
<comment type="caution">
    <text evidence="2">The sequence shown here is derived from an EMBL/GenBank/DDBJ whole genome shotgun (WGS) entry which is preliminary data.</text>
</comment>
<evidence type="ECO:0000313" key="2">
    <source>
        <dbReference type="EMBL" id="MQY06087.1"/>
    </source>
</evidence>
<dbReference type="OrthoDB" id="4484240at2"/>
<name>A0A7K0BY29_9ACTN</name>
<accession>A0A7K0BY29</accession>
<keyword evidence="3" id="KW-1185">Reference proteome</keyword>
<evidence type="ECO:0000256" key="1">
    <source>
        <dbReference type="SAM" id="Phobius"/>
    </source>
</evidence>